<dbReference type="Pfam" id="PF00581">
    <property type="entry name" value="Rhodanese"/>
    <property type="match status" value="1"/>
</dbReference>
<dbReference type="InterPro" id="IPR022111">
    <property type="entry name" value="Rhodanese_C"/>
</dbReference>
<keyword evidence="4" id="KW-1185">Reference proteome</keyword>
<feature type="domain" description="Rhodanese" evidence="2">
    <location>
        <begin position="151"/>
        <end position="246"/>
    </location>
</feature>
<comment type="function">
    <text evidence="1">Catalyzes oxygen-dependent 5-hydroxyuridine (ho5U) modification at position 34 in tRNAs.</text>
</comment>
<dbReference type="PANTHER" id="PTHR43268:SF6">
    <property type="entry name" value="THIOSULFATE SULFURTRANSFERASE_RHODANESE-LIKE DOMAIN-CONTAINING PROTEIN 2"/>
    <property type="match status" value="1"/>
</dbReference>
<comment type="catalytic activity">
    <reaction evidence="1">
        <text>uridine(34) in tRNA + AH2 + O2 = 5-hydroxyuridine(34) in tRNA + A + H2O</text>
        <dbReference type="Rhea" id="RHEA:64224"/>
        <dbReference type="Rhea" id="RHEA-COMP:11727"/>
        <dbReference type="Rhea" id="RHEA-COMP:13381"/>
        <dbReference type="ChEBI" id="CHEBI:13193"/>
        <dbReference type="ChEBI" id="CHEBI:15377"/>
        <dbReference type="ChEBI" id="CHEBI:15379"/>
        <dbReference type="ChEBI" id="CHEBI:17499"/>
        <dbReference type="ChEBI" id="CHEBI:65315"/>
        <dbReference type="ChEBI" id="CHEBI:136877"/>
    </reaction>
</comment>
<dbReference type="GO" id="GO:0016705">
    <property type="term" value="F:oxidoreductase activity, acting on paired donors, with incorporation or reduction of molecular oxygen"/>
    <property type="evidence" value="ECO:0007669"/>
    <property type="project" value="UniProtKB-UniRule"/>
</dbReference>
<dbReference type="PANTHER" id="PTHR43268">
    <property type="entry name" value="THIOSULFATE SULFURTRANSFERASE/RHODANESE-LIKE DOMAIN-CONTAINING PROTEIN 2"/>
    <property type="match status" value="1"/>
</dbReference>
<dbReference type="EMBL" id="JAAMOX010000002">
    <property type="protein sequence ID" value="NIH54927.1"/>
    <property type="molecule type" value="Genomic_DNA"/>
</dbReference>
<dbReference type="EC" id="1.14.-.-" evidence="1"/>
<dbReference type="Gene3D" id="3.40.250.10">
    <property type="entry name" value="Rhodanese-like domain"/>
    <property type="match status" value="1"/>
</dbReference>
<dbReference type="InterPro" id="IPR001763">
    <property type="entry name" value="Rhodanese-like_dom"/>
</dbReference>
<dbReference type="InterPro" id="IPR036873">
    <property type="entry name" value="Rhodanese-like_dom_sf"/>
</dbReference>
<evidence type="ECO:0000256" key="1">
    <source>
        <dbReference type="HAMAP-Rule" id="MF_00469"/>
    </source>
</evidence>
<reference evidence="3 4" key="1">
    <citation type="submission" date="2020-02" db="EMBL/GenBank/DDBJ databases">
        <title>Sequencing the genomes of 1000 actinobacteria strains.</title>
        <authorList>
            <person name="Klenk H.-P."/>
        </authorList>
    </citation>
    <scope>NUCLEOTIDE SEQUENCE [LARGE SCALE GENOMIC DNA]</scope>
    <source>
        <strain evidence="3 4">DSM 27960</strain>
    </source>
</reference>
<keyword evidence="1" id="KW-0819">tRNA processing</keyword>
<sequence length="314" mass="35045">MATPKILLYYVFAPIADPEAIRLWQRELCDSLGLRGRIIISKDGLNGTVGGEIDACKLYLRRTKEHPAFANLDVKWSDGTGFLPEPEQKLLGRSRQAPWRISTDFPRLSVKVRDEIVSFGAPEELVVDNAGVVGGGTKLKPQELHDLMERKGDEVVFFDGRNAFEAEIGRFKDAVVPDVATTHDFVRELDSGKYDHLKDKPVVTYCTGGIRCEVLSGLMKSRGFDEIYQIDGGIVRYGETFGDSGLWEGSLYVFDDRVSMDFSDNTKVIGRCYRCETPTKNMHNCVEPSCREQLVVCEAHEAQTTCEAHVAVLG</sequence>
<dbReference type="SUPFAM" id="SSF52821">
    <property type="entry name" value="Rhodanese/Cell cycle control phosphatase"/>
    <property type="match status" value="1"/>
</dbReference>
<name>A0A7X5R3M4_9MICO</name>
<dbReference type="AlphaFoldDB" id="A0A7X5R3M4"/>
<comment type="similarity">
    <text evidence="1">Belongs to the TrhO family.</text>
</comment>
<evidence type="ECO:0000313" key="3">
    <source>
        <dbReference type="EMBL" id="NIH54927.1"/>
    </source>
</evidence>
<dbReference type="HAMAP" id="MF_00469">
    <property type="entry name" value="TrhO"/>
    <property type="match status" value="1"/>
</dbReference>
<evidence type="ECO:0000259" key="2">
    <source>
        <dbReference type="PROSITE" id="PS50206"/>
    </source>
</evidence>
<keyword evidence="1" id="KW-0560">Oxidoreductase</keyword>
<dbReference type="PROSITE" id="PS50206">
    <property type="entry name" value="RHODANESE_3"/>
    <property type="match status" value="1"/>
</dbReference>
<accession>A0A7X5R3M4</accession>
<dbReference type="GO" id="GO:0006400">
    <property type="term" value="P:tRNA modification"/>
    <property type="evidence" value="ECO:0007669"/>
    <property type="project" value="UniProtKB-UniRule"/>
</dbReference>
<protein>
    <recommendedName>
        <fullName evidence="1">tRNA uridine(34) hydroxylase</fullName>
        <ecNumber evidence="1">1.14.-.-</ecNumber>
    </recommendedName>
    <alternativeName>
        <fullName evidence="1">tRNA hydroxylation protein O</fullName>
    </alternativeName>
</protein>
<dbReference type="Pfam" id="PF12368">
    <property type="entry name" value="Rhodanese_C"/>
    <property type="match status" value="1"/>
</dbReference>
<dbReference type="CDD" id="cd01518">
    <property type="entry name" value="RHOD_YceA"/>
    <property type="match status" value="1"/>
</dbReference>
<organism evidence="3 4">
    <name type="scientific">Lysinibacter cavernae</name>
    <dbReference type="NCBI Taxonomy" id="1640652"/>
    <lineage>
        <taxon>Bacteria</taxon>
        <taxon>Bacillati</taxon>
        <taxon>Actinomycetota</taxon>
        <taxon>Actinomycetes</taxon>
        <taxon>Micrococcales</taxon>
        <taxon>Microbacteriaceae</taxon>
        <taxon>Lysinibacter</taxon>
    </lineage>
</organism>
<gene>
    <name evidence="1" type="primary">trhO</name>
    <name evidence="3" type="ORF">FHX76_002823</name>
</gene>
<evidence type="ECO:0000313" key="4">
    <source>
        <dbReference type="Proteomes" id="UP000541033"/>
    </source>
</evidence>
<dbReference type="Gene3D" id="3.30.70.100">
    <property type="match status" value="1"/>
</dbReference>
<dbReference type="InterPro" id="IPR020936">
    <property type="entry name" value="TrhO"/>
</dbReference>
<dbReference type="SMART" id="SM00450">
    <property type="entry name" value="RHOD"/>
    <property type="match status" value="1"/>
</dbReference>
<dbReference type="RefSeq" id="WP_167151574.1">
    <property type="nucleotide sequence ID" value="NZ_JAAMOX010000002.1"/>
</dbReference>
<comment type="caution">
    <text evidence="3">The sequence shown here is derived from an EMBL/GenBank/DDBJ whole genome shotgun (WGS) entry which is preliminary data.</text>
</comment>
<dbReference type="NCBIfam" id="NF001134">
    <property type="entry name" value="PRK00142.1-2"/>
    <property type="match status" value="1"/>
</dbReference>
<proteinExistence type="inferred from homology"/>
<dbReference type="Pfam" id="PF17773">
    <property type="entry name" value="UPF0176_N"/>
    <property type="match status" value="1"/>
</dbReference>
<dbReference type="Proteomes" id="UP000541033">
    <property type="component" value="Unassembled WGS sequence"/>
</dbReference>
<dbReference type="InterPro" id="IPR040503">
    <property type="entry name" value="TRHO_N"/>
</dbReference>